<dbReference type="Proteomes" id="UP000006729">
    <property type="component" value="Chromosome 7"/>
</dbReference>
<dbReference type="EMBL" id="CM009296">
    <property type="protein sequence ID" value="PNT27471.1"/>
    <property type="molecule type" value="Genomic_DNA"/>
</dbReference>
<reference evidence="1 2" key="1">
    <citation type="journal article" date="2006" name="Science">
        <title>The genome of black cottonwood, Populus trichocarpa (Torr. &amp; Gray).</title>
        <authorList>
            <person name="Tuskan G.A."/>
            <person name="Difazio S."/>
            <person name="Jansson S."/>
            <person name="Bohlmann J."/>
            <person name="Grigoriev I."/>
            <person name="Hellsten U."/>
            <person name="Putnam N."/>
            <person name="Ralph S."/>
            <person name="Rombauts S."/>
            <person name="Salamov A."/>
            <person name="Schein J."/>
            <person name="Sterck L."/>
            <person name="Aerts A."/>
            <person name="Bhalerao R.R."/>
            <person name="Bhalerao R.P."/>
            <person name="Blaudez D."/>
            <person name="Boerjan W."/>
            <person name="Brun A."/>
            <person name="Brunner A."/>
            <person name="Busov V."/>
            <person name="Campbell M."/>
            <person name="Carlson J."/>
            <person name="Chalot M."/>
            <person name="Chapman J."/>
            <person name="Chen G.L."/>
            <person name="Cooper D."/>
            <person name="Coutinho P.M."/>
            <person name="Couturier J."/>
            <person name="Covert S."/>
            <person name="Cronk Q."/>
            <person name="Cunningham R."/>
            <person name="Davis J."/>
            <person name="Degroeve S."/>
            <person name="Dejardin A."/>
            <person name="Depamphilis C."/>
            <person name="Detter J."/>
            <person name="Dirks B."/>
            <person name="Dubchak I."/>
            <person name="Duplessis S."/>
            <person name="Ehlting J."/>
            <person name="Ellis B."/>
            <person name="Gendler K."/>
            <person name="Goodstein D."/>
            <person name="Gribskov M."/>
            <person name="Grimwood J."/>
            <person name="Groover A."/>
            <person name="Gunter L."/>
            <person name="Hamberger B."/>
            <person name="Heinze B."/>
            <person name="Helariutta Y."/>
            <person name="Henrissat B."/>
            <person name="Holligan D."/>
            <person name="Holt R."/>
            <person name="Huang W."/>
            <person name="Islam-Faridi N."/>
            <person name="Jones S."/>
            <person name="Jones-Rhoades M."/>
            <person name="Jorgensen R."/>
            <person name="Joshi C."/>
            <person name="Kangasjarvi J."/>
            <person name="Karlsson J."/>
            <person name="Kelleher C."/>
            <person name="Kirkpatrick R."/>
            <person name="Kirst M."/>
            <person name="Kohler A."/>
            <person name="Kalluri U."/>
            <person name="Larimer F."/>
            <person name="Leebens-Mack J."/>
            <person name="Leple J.C."/>
            <person name="Locascio P."/>
            <person name="Lou Y."/>
            <person name="Lucas S."/>
            <person name="Martin F."/>
            <person name="Montanini B."/>
            <person name="Napoli C."/>
            <person name="Nelson D.R."/>
            <person name="Nelson C."/>
            <person name="Nieminen K."/>
            <person name="Nilsson O."/>
            <person name="Pereda V."/>
            <person name="Peter G."/>
            <person name="Philippe R."/>
            <person name="Pilate G."/>
            <person name="Poliakov A."/>
            <person name="Razumovskaya J."/>
            <person name="Richardson P."/>
            <person name="Rinaldi C."/>
            <person name="Ritland K."/>
            <person name="Rouze P."/>
            <person name="Ryaboy D."/>
            <person name="Schmutz J."/>
            <person name="Schrader J."/>
            <person name="Segerman B."/>
            <person name="Shin H."/>
            <person name="Siddiqui A."/>
            <person name="Sterky F."/>
            <person name="Terry A."/>
            <person name="Tsai C.J."/>
            <person name="Uberbacher E."/>
            <person name="Unneberg P."/>
            <person name="Vahala J."/>
            <person name="Wall K."/>
            <person name="Wessler S."/>
            <person name="Yang G."/>
            <person name="Yin T."/>
            <person name="Douglas C."/>
            <person name="Marra M."/>
            <person name="Sandberg G."/>
            <person name="Van de Peer Y."/>
            <person name="Rokhsar D."/>
        </authorList>
    </citation>
    <scope>NUCLEOTIDE SEQUENCE [LARGE SCALE GENOMIC DNA]</scope>
    <source>
        <strain evidence="2">cv. Nisqually</strain>
    </source>
</reference>
<evidence type="ECO:0000313" key="2">
    <source>
        <dbReference type="Proteomes" id="UP000006729"/>
    </source>
</evidence>
<accession>A0A2K1ZQB8</accession>
<keyword evidence="2" id="KW-1185">Reference proteome</keyword>
<name>A0A2K1ZQB8_POPTR</name>
<gene>
    <name evidence="1" type="ORF">POPTR_007G066500</name>
</gene>
<organism evidence="1 2">
    <name type="scientific">Populus trichocarpa</name>
    <name type="common">Western balsam poplar</name>
    <name type="synonym">Populus balsamifera subsp. trichocarpa</name>
    <dbReference type="NCBI Taxonomy" id="3694"/>
    <lineage>
        <taxon>Eukaryota</taxon>
        <taxon>Viridiplantae</taxon>
        <taxon>Streptophyta</taxon>
        <taxon>Embryophyta</taxon>
        <taxon>Tracheophyta</taxon>
        <taxon>Spermatophyta</taxon>
        <taxon>Magnoliopsida</taxon>
        <taxon>eudicotyledons</taxon>
        <taxon>Gunneridae</taxon>
        <taxon>Pentapetalae</taxon>
        <taxon>rosids</taxon>
        <taxon>fabids</taxon>
        <taxon>Malpighiales</taxon>
        <taxon>Salicaceae</taxon>
        <taxon>Saliceae</taxon>
        <taxon>Populus</taxon>
    </lineage>
</organism>
<protein>
    <submittedName>
        <fullName evidence="1">Uncharacterized protein</fullName>
    </submittedName>
</protein>
<sequence length="83" mass="9461">MEGTKVQNIDCALLAPNREYPSQNLHCPKTSREDWIIASVVERDGVARCREFVLEEYMNNFFSNAHDGKKSLDAIISLIQAYV</sequence>
<dbReference type="AlphaFoldDB" id="A0A2K1ZQB8"/>
<proteinExistence type="predicted"/>
<dbReference type="InParanoid" id="A0A2K1ZQB8"/>
<evidence type="ECO:0000313" key="1">
    <source>
        <dbReference type="EMBL" id="PNT27471.1"/>
    </source>
</evidence>